<dbReference type="RefSeq" id="XP_024343173.1">
    <property type="nucleotide sequence ID" value="XM_024476789.1"/>
</dbReference>
<organism evidence="2 3">
    <name type="scientific">Postia placenta MAD-698-R-SB12</name>
    <dbReference type="NCBI Taxonomy" id="670580"/>
    <lineage>
        <taxon>Eukaryota</taxon>
        <taxon>Fungi</taxon>
        <taxon>Dikarya</taxon>
        <taxon>Basidiomycota</taxon>
        <taxon>Agaricomycotina</taxon>
        <taxon>Agaricomycetes</taxon>
        <taxon>Polyporales</taxon>
        <taxon>Adustoporiaceae</taxon>
        <taxon>Rhodonia</taxon>
    </lineage>
</organism>
<accession>A0A1X6NCJ9</accession>
<dbReference type="GeneID" id="36321740"/>
<dbReference type="EMBL" id="KZ110592">
    <property type="protein sequence ID" value="OSX66379.1"/>
    <property type="molecule type" value="Genomic_DNA"/>
</dbReference>
<dbReference type="AlphaFoldDB" id="A0A1X6NCJ9"/>
<evidence type="ECO:0000313" key="2">
    <source>
        <dbReference type="EMBL" id="OSX66379.1"/>
    </source>
</evidence>
<dbReference type="Proteomes" id="UP000194127">
    <property type="component" value="Unassembled WGS sequence"/>
</dbReference>
<keyword evidence="3" id="KW-1185">Reference proteome</keyword>
<evidence type="ECO:0000256" key="1">
    <source>
        <dbReference type="SAM" id="MobiDB-lite"/>
    </source>
</evidence>
<gene>
    <name evidence="2" type="ORF">POSPLADRAFT_1031423</name>
</gene>
<sequence length="481" mass="49582">MSPRYNMHAFYERPWARRAAAERAWWRRRWSYTLFSGLTDAPSRLARTARRVTLVASQVSALEVALAEAEGTALETTALEVAIADELGIAGADELAIAELETMGAELEAMGMEEADTTGAELEATGAEETDTIGAELEATAELVGSGSSEQPSSVEVGASVETGATVVTIAELVGSGASEQPSSVDVGASVETGAADEITAELVGSGASEQPSSVELGATELNTELALAMALEETTGAVALGTLTKLEETTGTLPVETPMRLDDATGTDPVLRTLVRLADGAVGTPRPLEVGRGRQEALGDVTAAVVDTTADDETTTGVETTTGDEATAEDVMMMEDETIAEDDTTGTDDGRKTAEDETGRSTGLLENVAVGATEDAAGLEKMLEKALTIDDEEIDGTGEALLLKEGTTDEADADGELAGSLGVEAGADDEAGTELAEADVVLPDGGRLSGLSLVASAQKAISKLTCKWKITVKQHRLGLS</sequence>
<proteinExistence type="predicted"/>
<name>A0A1X6NCJ9_9APHY</name>
<reference evidence="2 3" key="1">
    <citation type="submission" date="2017-04" db="EMBL/GenBank/DDBJ databases">
        <title>Genome Sequence of the Model Brown-Rot Fungus Postia placenta SB12.</title>
        <authorList>
            <consortium name="DOE Joint Genome Institute"/>
            <person name="Gaskell J."/>
            <person name="Kersten P."/>
            <person name="Larrondo L.F."/>
            <person name="Canessa P."/>
            <person name="Martinez D."/>
            <person name="Hibbett D."/>
            <person name="Schmoll M."/>
            <person name="Kubicek C.P."/>
            <person name="Martinez A.T."/>
            <person name="Yadav J."/>
            <person name="Master E."/>
            <person name="Magnuson J.K."/>
            <person name="James T."/>
            <person name="Yaver D."/>
            <person name="Berka R."/>
            <person name="Labutti K."/>
            <person name="Lipzen A."/>
            <person name="Aerts A."/>
            <person name="Barry K."/>
            <person name="Henrissat B."/>
            <person name="Blanchette R."/>
            <person name="Grigoriev I."/>
            <person name="Cullen D."/>
        </authorList>
    </citation>
    <scope>NUCLEOTIDE SEQUENCE [LARGE SCALE GENOMIC DNA]</scope>
    <source>
        <strain evidence="2 3">MAD-698-R-SB12</strain>
    </source>
</reference>
<feature type="region of interest" description="Disordered" evidence="1">
    <location>
        <begin position="339"/>
        <end position="361"/>
    </location>
</feature>
<evidence type="ECO:0000313" key="3">
    <source>
        <dbReference type="Proteomes" id="UP000194127"/>
    </source>
</evidence>
<feature type="compositionally biased region" description="Basic and acidic residues" evidence="1">
    <location>
        <begin position="349"/>
        <end position="360"/>
    </location>
</feature>
<protein>
    <submittedName>
        <fullName evidence="2">Uncharacterized protein</fullName>
    </submittedName>
</protein>